<accession>A0A2U1SUS3</accession>
<dbReference type="GO" id="GO:0008757">
    <property type="term" value="F:S-adenosylmethionine-dependent methyltransferase activity"/>
    <property type="evidence" value="ECO:0007669"/>
    <property type="project" value="InterPro"/>
</dbReference>
<dbReference type="RefSeq" id="WP_108916009.1">
    <property type="nucleotide sequence ID" value="NZ_BGJY01000006.1"/>
</dbReference>
<keyword evidence="2" id="KW-0489">Methyltransferase</keyword>
<evidence type="ECO:0000313" key="2">
    <source>
        <dbReference type="EMBL" id="PWB95339.1"/>
    </source>
</evidence>
<dbReference type="PANTHER" id="PTHR43591">
    <property type="entry name" value="METHYLTRANSFERASE"/>
    <property type="match status" value="1"/>
</dbReference>
<comment type="caution">
    <text evidence="2">The sequence shown here is derived from an EMBL/GenBank/DDBJ whole genome shotgun (WGS) entry which is preliminary data.</text>
</comment>
<keyword evidence="2" id="KW-0808">Transferase</keyword>
<dbReference type="OrthoDB" id="9802097at2"/>
<sequence>MTVATHNQRIVDQFTRWAKPFSELPIHAEADAMARTLRACALTPDTDALDVACGPGILACAQAPHARAVTGIDITPAMIEQARARQAAAGLENMAWHVGDATALPFESASFDRVTTRYSFHHMRDPAATLAEMVRVCRSGGRIVVIDATPSPETQAAYDAMERLRDPSHTSALTLEQLREIGREAGLREVVVDGYRLEAELSTLADPSDMPALAAMFDADIASGQDRIGVGARRTHAGILFHFPVSIVAWERLDGKR</sequence>
<evidence type="ECO:0000313" key="3">
    <source>
        <dbReference type="Proteomes" id="UP000245137"/>
    </source>
</evidence>
<dbReference type="InterPro" id="IPR029063">
    <property type="entry name" value="SAM-dependent_MTases_sf"/>
</dbReference>
<organism evidence="2 3">
    <name type="scientific">Methylosinus sporium</name>
    <dbReference type="NCBI Taxonomy" id="428"/>
    <lineage>
        <taxon>Bacteria</taxon>
        <taxon>Pseudomonadati</taxon>
        <taxon>Pseudomonadota</taxon>
        <taxon>Alphaproteobacteria</taxon>
        <taxon>Hyphomicrobiales</taxon>
        <taxon>Methylocystaceae</taxon>
        <taxon>Methylosinus</taxon>
    </lineage>
</organism>
<keyword evidence="3" id="KW-1185">Reference proteome</keyword>
<dbReference type="SUPFAM" id="SSF53335">
    <property type="entry name" value="S-adenosyl-L-methionine-dependent methyltransferases"/>
    <property type="match status" value="1"/>
</dbReference>
<name>A0A2U1SUS3_METSR</name>
<protein>
    <submittedName>
        <fullName evidence="2">SAM-dependent methyltransferase</fullName>
    </submittedName>
</protein>
<proteinExistence type="predicted"/>
<dbReference type="Pfam" id="PF08241">
    <property type="entry name" value="Methyltransf_11"/>
    <property type="match status" value="1"/>
</dbReference>
<evidence type="ECO:0000259" key="1">
    <source>
        <dbReference type="Pfam" id="PF08241"/>
    </source>
</evidence>
<dbReference type="AlphaFoldDB" id="A0A2U1SUS3"/>
<gene>
    <name evidence="2" type="ORF">C5689_03600</name>
</gene>
<feature type="domain" description="Methyltransferase type 11" evidence="1">
    <location>
        <begin position="49"/>
        <end position="145"/>
    </location>
</feature>
<dbReference type="EMBL" id="PUIV01000003">
    <property type="protein sequence ID" value="PWB95339.1"/>
    <property type="molecule type" value="Genomic_DNA"/>
</dbReference>
<dbReference type="Proteomes" id="UP000245137">
    <property type="component" value="Unassembled WGS sequence"/>
</dbReference>
<dbReference type="InterPro" id="IPR013216">
    <property type="entry name" value="Methyltransf_11"/>
</dbReference>
<dbReference type="Gene3D" id="3.40.50.150">
    <property type="entry name" value="Vaccinia Virus protein VP39"/>
    <property type="match status" value="1"/>
</dbReference>
<dbReference type="CDD" id="cd02440">
    <property type="entry name" value="AdoMet_MTases"/>
    <property type="match status" value="1"/>
</dbReference>
<reference evidence="2 3" key="1">
    <citation type="journal article" date="2018" name="Appl. Microbiol. Biotechnol.">
        <title>Co-cultivation of the strictly anaerobic methanogen Methanosarcina barkeri with aerobic methanotrophs in an oxygen-limited membrane bioreactor.</title>
        <authorList>
            <person name="In 't Zandt M.H."/>
            <person name="van den Bosch T.J.M."/>
            <person name="Rijkers R."/>
            <person name="van Kessel M.A.H.J."/>
            <person name="Jetten M.S.M."/>
            <person name="Welte C.U."/>
        </authorList>
    </citation>
    <scope>NUCLEOTIDE SEQUENCE [LARGE SCALE GENOMIC DNA]</scope>
    <source>
        <strain evidence="2 3">DSM 17706</strain>
    </source>
</reference>
<dbReference type="GO" id="GO:0032259">
    <property type="term" value="P:methylation"/>
    <property type="evidence" value="ECO:0007669"/>
    <property type="project" value="UniProtKB-KW"/>
</dbReference>